<organism evidence="1 2">
    <name type="scientific">Juglans regia</name>
    <name type="common">English walnut</name>
    <dbReference type="NCBI Taxonomy" id="51240"/>
    <lineage>
        <taxon>Eukaryota</taxon>
        <taxon>Viridiplantae</taxon>
        <taxon>Streptophyta</taxon>
        <taxon>Embryophyta</taxon>
        <taxon>Tracheophyta</taxon>
        <taxon>Spermatophyta</taxon>
        <taxon>Magnoliopsida</taxon>
        <taxon>eudicotyledons</taxon>
        <taxon>Gunneridae</taxon>
        <taxon>Pentapetalae</taxon>
        <taxon>rosids</taxon>
        <taxon>fabids</taxon>
        <taxon>Fagales</taxon>
        <taxon>Juglandaceae</taxon>
        <taxon>Juglans</taxon>
    </lineage>
</organism>
<dbReference type="AlphaFoldDB" id="A0A833Y2X6"/>
<feature type="non-terminal residue" evidence="1">
    <location>
        <position position="1"/>
    </location>
</feature>
<gene>
    <name evidence="1" type="ORF">F2P56_003252</name>
</gene>
<dbReference type="EMBL" id="LIHL02000002">
    <property type="protein sequence ID" value="KAF5476504.1"/>
    <property type="molecule type" value="Genomic_DNA"/>
</dbReference>
<evidence type="ECO:0000313" key="2">
    <source>
        <dbReference type="Proteomes" id="UP000619265"/>
    </source>
</evidence>
<comment type="caution">
    <text evidence="1">The sequence shown here is derived from an EMBL/GenBank/DDBJ whole genome shotgun (WGS) entry which is preliminary data.</text>
</comment>
<dbReference type="CDD" id="cd09272">
    <property type="entry name" value="RNase_HI_RT_Ty1"/>
    <property type="match status" value="1"/>
</dbReference>
<name>A0A833Y2X6_JUGRE</name>
<reference evidence="1" key="1">
    <citation type="submission" date="2015-10" db="EMBL/GenBank/DDBJ databases">
        <authorList>
            <person name="Martinez-Garcia P.J."/>
            <person name="Crepeau M.W."/>
            <person name="Puiu D."/>
            <person name="Gonzalez-Ibeas D."/>
            <person name="Whalen J."/>
            <person name="Stevens K."/>
            <person name="Paul R."/>
            <person name="Butterfield T."/>
            <person name="Britton M."/>
            <person name="Reagan R."/>
            <person name="Chakraborty S."/>
            <person name="Walawage S.L."/>
            <person name="Vasquez-Gross H.A."/>
            <person name="Cardeno C."/>
            <person name="Famula R."/>
            <person name="Pratt K."/>
            <person name="Kuruganti S."/>
            <person name="Aradhya M.K."/>
            <person name="Leslie C.A."/>
            <person name="Dandekar A.M."/>
            <person name="Salzberg S.L."/>
            <person name="Wegrzyn J.L."/>
            <person name="Langley C.H."/>
            <person name="Neale D.B."/>
        </authorList>
    </citation>
    <scope>NUCLEOTIDE SEQUENCE</scope>
    <source>
        <tissue evidence="1">Leaves</tissue>
    </source>
</reference>
<dbReference type="PANTHER" id="PTHR11439:SF455">
    <property type="entry name" value="RLK (RECEPTOR-LIKE PROTEIN KINASE) 8, PUTATIVE-RELATED"/>
    <property type="match status" value="1"/>
</dbReference>
<protein>
    <recommendedName>
        <fullName evidence="3">Secreted RxLR effector protein 161-like</fullName>
    </recommendedName>
</protein>
<proteinExistence type="predicted"/>
<sequence>MPNSKSVSTPMSCSEKLIALYGYTFEDPQWYWRVVGSLQYLAFTRPDISFAVNRCPNDRRSTRGFCIYFGNHLVSWGSKKQPTIARSSTEAEYKSVASTACEVLWLQPLLRELGIVIPELPTLWYDNIGATYLSMNPVMHSKTKHVELDYHF</sequence>
<reference evidence="1" key="2">
    <citation type="submission" date="2020-03" db="EMBL/GenBank/DDBJ databases">
        <title>Walnut 2.0.</title>
        <authorList>
            <person name="Marrano A."/>
            <person name="Britton M."/>
            <person name="Zimin A.V."/>
            <person name="Zaini P.A."/>
            <person name="Workman R."/>
            <person name="Puiu D."/>
            <person name="Bianco L."/>
            <person name="Allen B.J."/>
            <person name="Troggio M."/>
            <person name="Leslie C.A."/>
            <person name="Timp W."/>
            <person name="Dendekar A."/>
            <person name="Salzberg S.L."/>
            <person name="Neale D.B."/>
        </authorList>
    </citation>
    <scope>NUCLEOTIDE SEQUENCE</scope>
    <source>
        <tissue evidence="1">Leaves</tissue>
    </source>
</reference>
<dbReference type="Proteomes" id="UP000619265">
    <property type="component" value="Unassembled WGS sequence"/>
</dbReference>
<dbReference type="PANTHER" id="PTHR11439">
    <property type="entry name" value="GAG-POL-RELATED RETROTRANSPOSON"/>
    <property type="match status" value="1"/>
</dbReference>
<evidence type="ECO:0008006" key="3">
    <source>
        <dbReference type="Google" id="ProtNLM"/>
    </source>
</evidence>
<dbReference type="Gramene" id="Jr02_00400_p1">
    <property type="protein sequence ID" value="cds.Jr02_00400_p1"/>
    <property type="gene ID" value="Jr02_00400"/>
</dbReference>
<evidence type="ECO:0000313" key="1">
    <source>
        <dbReference type="EMBL" id="KAF5476504.1"/>
    </source>
</evidence>
<accession>A0A833Y2X6</accession>